<feature type="compositionally biased region" description="Low complexity" evidence="1">
    <location>
        <begin position="534"/>
        <end position="551"/>
    </location>
</feature>
<proteinExistence type="predicted"/>
<evidence type="ECO:0000256" key="1">
    <source>
        <dbReference type="SAM" id="MobiDB-lite"/>
    </source>
</evidence>
<feature type="region of interest" description="Disordered" evidence="1">
    <location>
        <begin position="399"/>
        <end position="472"/>
    </location>
</feature>
<dbReference type="Proteomes" id="UP000678393">
    <property type="component" value="Unassembled WGS sequence"/>
</dbReference>
<feature type="region of interest" description="Disordered" evidence="1">
    <location>
        <begin position="534"/>
        <end position="567"/>
    </location>
</feature>
<feature type="compositionally biased region" description="Pro residues" evidence="1">
    <location>
        <begin position="121"/>
        <end position="136"/>
    </location>
</feature>
<organism evidence="2 3">
    <name type="scientific">Candidula unifasciata</name>
    <dbReference type="NCBI Taxonomy" id="100452"/>
    <lineage>
        <taxon>Eukaryota</taxon>
        <taxon>Metazoa</taxon>
        <taxon>Spiralia</taxon>
        <taxon>Lophotrochozoa</taxon>
        <taxon>Mollusca</taxon>
        <taxon>Gastropoda</taxon>
        <taxon>Heterobranchia</taxon>
        <taxon>Euthyneura</taxon>
        <taxon>Panpulmonata</taxon>
        <taxon>Eupulmonata</taxon>
        <taxon>Stylommatophora</taxon>
        <taxon>Helicina</taxon>
        <taxon>Helicoidea</taxon>
        <taxon>Geomitridae</taxon>
        <taxon>Candidula</taxon>
    </lineage>
</organism>
<dbReference type="InterPro" id="IPR016024">
    <property type="entry name" value="ARM-type_fold"/>
</dbReference>
<evidence type="ECO:0000313" key="2">
    <source>
        <dbReference type="EMBL" id="CAG5118019.1"/>
    </source>
</evidence>
<evidence type="ECO:0000313" key="3">
    <source>
        <dbReference type="Proteomes" id="UP000678393"/>
    </source>
</evidence>
<comment type="caution">
    <text evidence="2">The sequence shown here is derived from an EMBL/GenBank/DDBJ whole genome shotgun (WGS) entry which is preliminary data.</text>
</comment>
<reference evidence="2" key="1">
    <citation type="submission" date="2021-04" db="EMBL/GenBank/DDBJ databases">
        <authorList>
            <consortium name="Molecular Ecology Group"/>
        </authorList>
    </citation>
    <scope>NUCLEOTIDE SEQUENCE</scope>
</reference>
<protein>
    <submittedName>
        <fullName evidence="2">Uncharacterized protein</fullName>
    </submittedName>
</protein>
<dbReference type="EMBL" id="CAJHNH020000491">
    <property type="protein sequence ID" value="CAG5118019.1"/>
    <property type="molecule type" value="Genomic_DNA"/>
</dbReference>
<name>A0A8S3YLQ2_9EUPU</name>
<dbReference type="SUPFAM" id="SSF48371">
    <property type="entry name" value="ARM repeat"/>
    <property type="match status" value="1"/>
</dbReference>
<keyword evidence="3" id="KW-1185">Reference proteome</keyword>
<feature type="compositionally biased region" description="Acidic residues" evidence="1">
    <location>
        <begin position="402"/>
        <end position="414"/>
    </location>
</feature>
<sequence>MEAKDVHTYCIRNVEDGQTSFCCLTLDEKVICTSQHSLSLKSKATSGGDDCNIAVPLMLLTVWKTAGVTVSPASRDLKCKLNGEDIEAEAHFIPGSHIEVGDKVFELLDGALSKHQRRHLPPTPGVPILPTPPPKPQRVSVALAGSNEGSGRDVLREWCLIQLPNSEHELLQQTKDPVQLANLASSYLTRHILLHTDVVLSAELTDSIFKMMQDPRYLVLLCLQLLRALSHVPGNVITMVGSNTPAAVLGSMAAYKDDDKIQNNCLDILAKLATFLPSVLEKPPLRESSIDLVAMALTLHVKNMTVVQAGIRTLANLASSLHLLAFASMRVGLFSSFSLFVQNALGSFCNDLTVKTDGRRFLFEYAKMDQLKSQHKLWSLASDSLLRKAKNTLENCKGSISENDEECDNTESDGNETSGILKKSRSFENLRNPNRRVSFVNEDDVPSSPTSSSSGASSPTSSPGDSELGSSPDIQVLSHSRIYPVAVGTESTNVLSSSEEIRISSGTTVAAEHLNSHSQGHIIADVTLVQESNNENNVSLSESRLSSDDLQNNTKSESSKADENSGHLSVFHRPRSFIPVDLTNFRYSAADVIYMKRLMSLQVTCHVCSASVQGSDPPALRLIDMPLSQLLSRPGIPNALWQFADSQFEEKASLMDVDPGTVISIIDAVRYKMLMFDLVKKSLLMLIDNFSPKVHTRMFEVTREVIESVLADAALQALTTDVEFVTSLVQQLENVRQAFHDPHPVASLAESIKLLLVSKERPQENQQN</sequence>
<gene>
    <name evidence="2" type="ORF">CUNI_LOCUS3577</name>
</gene>
<feature type="region of interest" description="Disordered" evidence="1">
    <location>
        <begin position="116"/>
        <end position="140"/>
    </location>
</feature>
<feature type="compositionally biased region" description="Low complexity" evidence="1">
    <location>
        <begin position="446"/>
        <end position="466"/>
    </location>
</feature>
<accession>A0A8S3YLQ2</accession>
<dbReference type="AlphaFoldDB" id="A0A8S3YLQ2"/>
<dbReference type="OrthoDB" id="6138244at2759"/>